<dbReference type="Proteomes" id="UP001211907">
    <property type="component" value="Unassembled WGS sequence"/>
</dbReference>
<evidence type="ECO:0000313" key="3">
    <source>
        <dbReference type="Proteomes" id="UP001211907"/>
    </source>
</evidence>
<sequence>MRKERHNLKLALAHKARFVQLAISCGSDTETTEELAAEEATGTDNSASNINSNNNNNSINMNRSNAAAAAFDNILAQLLDRFDYAPTLQRTAAMHEAEACAPMRGHSAKWTVWVSASLKERFHSAKAAICPPNATHGLFTEILLLLAEQPQPLEISVEYTTVTTAAQQHRRSFRMPNIFGRSSGSSQQQPQHSTQQLLQQHIPLSFSVDSSPNSIQRNIEASMKSLSSLSSRSIKSFTRSSKSQLHSSKDVLSPSIPPYQSDAEISQSWHAATPSNEWTLSATDYIQAQNLEHSWNTAQQSSIDSEELPKYSSLMIDDDDDESLGIADSSRRISCRSLDGSHDSNNAGILNKMDENDDDNVYENTYELEEHRAKMLPDIIPDQTAPPPFPALLIDSEKDQAPDYTLKDATSFPYESDIEYADKKDQLNNDLFNSSIFNGQNQIPYNCFYQMALPPTPLLHQGQNQLFNTAAPAYSAQILPPVYGTFGNTSQLLPNDYKQKTQSDEASSEIMAEMKLWQEYLLSWYHENGFLFNLDEQADIAASGYASGTSENPEFNHAILLEVQQQHMKYLESCCFDGYGNESGSSFVGESGWLLNRQLRVHQQHLFLVHQRSQKNFQLQSNQQSLLLPNNHLLQEQFSTILNTYATLPTVSTNDSIAAITVEGTTAKESEPLPPYIGIMPPSQPVLVSYSSPLTDLEFKFSNFDSQLADFHISPIAKTSQSATMQQNESLTVPQIPPTTALFDDTFDLQYEMYFNQMPDSPTFSIPVMLMDDEQHGLFLASNGRSRSRETFLNYSELLDPFGLDEMEME</sequence>
<organism evidence="2 3">
    <name type="scientific">Physocladia obscura</name>
    <dbReference type="NCBI Taxonomy" id="109957"/>
    <lineage>
        <taxon>Eukaryota</taxon>
        <taxon>Fungi</taxon>
        <taxon>Fungi incertae sedis</taxon>
        <taxon>Chytridiomycota</taxon>
        <taxon>Chytridiomycota incertae sedis</taxon>
        <taxon>Chytridiomycetes</taxon>
        <taxon>Chytridiales</taxon>
        <taxon>Chytriomycetaceae</taxon>
        <taxon>Physocladia</taxon>
    </lineage>
</organism>
<feature type="region of interest" description="Disordered" evidence="1">
    <location>
        <begin position="239"/>
        <end position="259"/>
    </location>
</feature>
<gene>
    <name evidence="2" type="ORF">HK100_006955</name>
</gene>
<feature type="compositionally biased region" description="Low complexity" evidence="1">
    <location>
        <begin position="182"/>
        <end position="198"/>
    </location>
</feature>
<evidence type="ECO:0000256" key="1">
    <source>
        <dbReference type="SAM" id="MobiDB-lite"/>
    </source>
</evidence>
<evidence type="ECO:0000313" key="2">
    <source>
        <dbReference type="EMBL" id="KAJ3131032.1"/>
    </source>
</evidence>
<proteinExistence type="predicted"/>
<accession>A0AAD5T5L1</accession>
<protein>
    <submittedName>
        <fullName evidence="2">Uncharacterized protein</fullName>
    </submittedName>
</protein>
<feature type="region of interest" description="Disordered" evidence="1">
    <location>
        <begin position="176"/>
        <end position="198"/>
    </location>
</feature>
<comment type="caution">
    <text evidence="2">The sequence shown here is derived from an EMBL/GenBank/DDBJ whole genome shotgun (WGS) entry which is preliminary data.</text>
</comment>
<name>A0AAD5T5L1_9FUNG</name>
<keyword evidence="3" id="KW-1185">Reference proteome</keyword>
<dbReference type="EMBL" id="JADGJH010000325">
    <property type="protein sequence ID" value="KAJ3131032.1"/>
    <property type="molecule type" value="Genomic_DNA"/>
</dbReference>
<dbReference type="AlphaFoldDB" id="A0AAD5T5L1"/>
<reference evidence="2" key="1">
    <citation type="submission" date="2020-05" db="EMBL/GenBank/DDBJ databases">
        <title>Phylogenomic resolution of chytrid fungi.</title>
        <authorList>
            <person name="Stajich J.E."/>
            <person name="Amses K."/>
            <person name="Simmons R."/>
            <person name="Seto K."/>
            <person name="Myers J."/>
            <person name="Bonds A."/>
            <person name="Quandt C.A."/>
            <person name="Barry K."/>
            <person name="Liu P."/>
            <person name="Grigoriev I."/>
            <person name="Longcore J.E."/>
            <person name="James T.Y."/>
        </authorList>
    </citation>
    <scope>NUCLEOTIDE SEQUENCE</scope>
    <source>
        <strain evidence="2">JEL0513</strain>
    </source>
</reference>